<sequence>MKKESIVEELKAAHEATIAAKRLTNDAKQQLLKAIANSLEARVEDIIRENKKDLERMDKADPRYDRLLLDKDRILGLSASLIDIANLPDPTGLSISRKELENGLLVEKKTVPLGVVGVIYESRPNVTVDVAALCIRSGNVCVLRGGSDAWYTNSVLVEIIQDALQRQDLNIHIVQLLPTDRAFVSELLSATQYVDIIIPRGSQALIDLVRQQAKVPVIETGAGVCHTYVERSGDLEKAAKIIANAKIQRPSVCNALDTVLVDREVAQDLLGKVAPYFKESSVKIYADETAFSILQELGYPLLALASEEDFGREFLSLQCSIKVVEGFDEALAHIAEHSSKHSECIVSTDTERVNMYMETVDAAAVYTNASTRFTDGAAFGLGAEIGISTQKLHARGPFALEKLVTEKWYVTGDGQIR</sequence>
<dbReference type="NCBIfam" id="NF001221">
    <property type="entry name" value="PRK00197.1"/>
    <property type="match status" value="1"/>
</dbReference>
<evidence type="ECO:0000256" key="2">
    <source>
        <dbReference type="ARBA" id="ARBA00022605"/>
    </source>
</evidence>
<dbReference type="PANTHER" id="PTHR11063:SF8">
    <property type="entry name" value="DELTA-1-PYRROLINE-5-CARBOXYLATE SYNTHASE"/>
    <property type="match status" value="1"/>
</dbReference>
<comment type="function">
    <text evidence="7">Catalyzes the NADPH-dependent reduction of L-glutamate 5-phosphate into L-glutamate 5-semialdehyde and phosphate. The product spontaneously undergoes cyclization to form 1-pyrroline-5-carboxylate.</text>
</comment>
<name>A0A2S9IUB7_9SPHI</name>
<keyword evidence="7" id="KW-0963">Cytoplasm</keyword>
<dbReference type="SUPFAM" id="SSF53720">
    <property type="entry name" value="ALDH-like"/>
    <property type="match status" value="1"/>
</dbReference>
<dbReference type="HAMAP" id="MF_00412">
    <property type="entry name" value="ProA"/>
    <property type="match status" value="1"/>
</dbReference>
<evidence type="ECO:0000313" key="10">
    <source>
        <dbReference type="Proteomes" id="UP000239711"/>
    </source>
</evidence>
<comment type="subcellular location">
    <subcellularLocation>
        <location evidence="7">Cytoplasm</location>
    </subcellularLocation>
</comment>
<evidence type="ECO:0000256" key="6">
    <source>
        <dbReference type="ARBA" id="ARBA00049024"/>
    </source>
</evidence>
<feature type="domain" description="Aldehyde dehydrogenase" evidence="8">
    <location>
        <begin position="3"/>
        <end position="283"/>
    </location>
</feature>
<dbReference type="PIRSF" id="PIRSF000151">
    <property type="entry name" value="GPR"/>
    <property type="match status" value="1"/>
</dbReference>
<dbReference type="AlphaFoldDB" id="A0A2S9IUB7"/>
<gene>
    <name evidence="7" type="primary">proA</name>
    <name evidence="9" type="ORF">C5745_19535</name>
</gene>
<comment type="caution">
    <text evidence="9">The sequence shown here is derived from an EMBL/GenBank/DDBJ whole genome shotgun (WGS) entry which is preliminary data.</text>
</comment>
<evidence type="ECO:0000256" key="3">
    <source>
        <dbReference type="ARBA" id="ARBA00022650"/>
    </source>
</evidence>
<evidence type="ECO:0000313" key="9">
    <source>
        <dbReference type="EMBL" id="PRD44133.1"/>
    </source>
</evidence>
<dbReference type="Gene3D" id="3.40.309.10">
    <property type="entry name" value="Aldehyde Dehydrogenase, Chain A, domain 2"/>
    <property type="match status" value="1"/>
</dbReference>
<keyword evidence="3 7" id="KW-0641">Proline biosynthesis</keyword>
<dbReference type="GO" id="GO:0004350">
    <property type="term" value="F:glutamate-5-semialdehyde dehydrogenase activity"/>
    <property type="evidence" value="ECO:0007669"/>
    <property type="project" value="UniProtKB-UniRule"/>
</dbReference>
<dbReference type="PANTHER" id="PTHR11063">
    <property type="entry name" value="GLUTAMATE SEMIALDEHYDE DEHYDROGENASE"/>
    <property type="match status" value="1"/>
</dbReference>
<dbReference type="InterPro" id="IPR012134">
    <property type="entry name" value="Glu-5-SA_DH"/>
</dbReference>
<evidence type="ECO:0000256" key="1">
    <source>
        <dbReference type="ARBA" id="ARBA00004985"/>
    </source>
</evidence>
<comment type="pathway">
    <text evidence="1 7">Amino-acid biosynthesis; L-proline biosynthesis; L-glutamate 5-semialdehyde from L-glutamate: step 2/2.</text>
</comment>
<proteinExistence type="inferred from homology"/>
<dbReference type="PROSITE" id="PS01223">
    <property type="entry name" value="PROA"/>
    <property type="match status" value="1"/>
</dbReference>
<dbReference type="CDD" id="cd07079">
    <property type="entry name" value="ALDH_F18-19_ProA-GPR"/>
    <property type="match status" value="1"/>
</dbReference>
<dbReference type="Gene3D" id="3.40.605.10">
    <property type="entry name" value="Aldehyde Dehydrogenase, Chain A, domain 1"/>
    <property type="match status" value="1"/>
</dbReference>
<dbReference type="RefSeq" id="WP_105718702.1">
    <property type="nucleotide sequence ID" value="NZ_PVBQ01000029.1"/>
</dbReference>
<dbReference type="EC" id="1.2.1.41" evidence="7"/>
<dbReference type="FunFam" id="3.40.309.10:FF:000006">
    <property type="entry name" value="Gamma-glutamyl phosphate reductase"/>
    <property type="match status" value="1"/>
</dbReference>
<keyword evidence="5 7" id="KW-0560">Oxidoreductase</keyword>
<dbReference type="InterPro" id="IPR015590">
    <property type="entry name" value="Aldehyde_DH_dom"/>
</dbReference>
<dbReference type="EMBL" id="PVBQ01000029">
    <property type="protein sequence ID" value="PRD44133.1"/>
    <property type="molecule type" value="Genomic_DNA"/>
</dbReference>
<dbReference type="Proteomes" id="UP000239711">
    <property type="component" value="Unassembled WGS sequence"/>
</dbReference>
<keyword evidence="4 7" id="KW-0521">NADP</keyword>
<dbReference type="OrthoDB" id="9809970at2"/>
<reference evidence="9 10" key="1">
    <citation type="submission" date="2018-02" db="EMBL/GenBank/DDBJ databases">
        <title>The draft genome of Sphingobacterium sp. 5JN-11.</title>
        <authorList>
            <person name="Liu L."/>
            <person name="Li L."/>
            <person name="Liang L."/>
            <person name="Zhang X."/>
            <person name="Wang T."/>
        </authorList>
    </citation>
    <scope>NUCLEOTIDE SEQUENCE [LARGE SCALE GENOMIC DNA]</scope>
    <source>
        <strain evidence="9 10">5JN-11</strain>
    </source>
</reference>
<dbReference type="GO" id="GO:0005737">
    <property type="term" value="C:cytoplasm"/>
    <property type="evidence" value="ECO:0007669"/>
    <property type="project" value="UniProtKB-SubCell"/>
</dbReference>
<dbReference type="InterPro" id="IPR000965">
    <property type="entry name" value="GPR_dom"/>
</dbReference>
<dbReference type="InterPro" id="IPR020593">
    <property type="entry name" value="G-glutamylP_reductase_CS"/>
</dbReference>
<comment type="catalytic activity">
    <reaction evidence="6 7">
        <text>L-glutamate 5-semialdehyde + phosphate + NADP(+) = L-glutamyl 5-phosphate + NADPH + H(+)</text>
        <dbReference type="Rhea" id="RHEA:19541"/>
        <dbReference type="ChEBI" id="CHEBI:15378"/>
        <dbReference type="ChEBI" id="CHEBI:43474"/>
        <dbReference type="ChEBI" id="CHEBI:57783"/>
        <dbReference type="ChEBI" id="CHEBI:58066"/>
        <dbReference type="ChEBI" id="CHEBI:58274"/>
        <dbReference type="ChEBI" id="CHEBI:58349"/>
        <dbReference type="EC" id="1.2.1.41"/>
    </reaction>
</comment>
<dbReference type="InterPro" id="IPR016163">
    <property type="entry name" value="Ald_DH_C"/>
</dbReference>
<dbReference type="GO" id="GO:0055129">
    <property type="term" value="P:L-proline biosynthetic process"/>
    <property type="evidence" value="ECO:0007669"/>
    <property type="project" value="UniProtKB-UniRule"/>
</dbReference>
<keyword evidence="10" id="KW-1185">Reference proteome</keyword>
<dbReference type="Pfam" id="PF00171">
    <property type="entry name" value="Aldedh"/>
    <property type="match status" value="1"/>
</dbReference>
<dbReference type="InterPro" id="IPR016162">
    <property type="entry name" value="Ald_DH_N"/>
</dbReference>
<comment type="similarity">
    <text evidence="7">Belongs to the gamma-glutamyl phosphate reductase family.</text>
</comment>
<keyword evidence="2 7" id="KW-0028">Amino-acid biosynthesis</keyword>
<dbReference type="InterPro" id="IPR016161">
    <property type="entry name" value="Ald_DH/histidinol_DH"/>
</dbReference>
<dbReference type="GO" id="GO:0050661">
    <property type="term" value="F:NADP binding"/>
    <property type="evidence" value="ECO:0007669"/>
    <property type="project" value="InterPro"/>
</dbReference>
<evidence type="ECO:0000256" key="4">
    <source>
        <dbReference type="ARBA" id="ARBA00022857"/>
    </source>
</evidence>
<dbReference type="NCBIfam" id="TIGR00407">
    <property type="entry name" value="proA"/>
    <property type="match status" value="1"/>
</dbReference>
<accession>A0A2S9IUB7</accession>
<evidence type="ECO:0000256" key="7">
    <source>
        <dbReference type="HAMAP-Rule" id="MF_00412"/>
    </source>
</evidence>
<evidence type="ECO:0000259" key="8">
    <source>
        <dbReference type="Pfam" id="PF00171"/>
    </source>
</evidence>
<organism evidence="9 10">
    <name type="scientific">Sphingobacterium haloxyli</name>
    <dbReference type="NCBI Taxonomy" id="2100533"/>
    <lineage>
        <taxon>Bacteria</taxon>
        <taxon>Pseudomonadati</taxon>
        <taxon>Bacteroidota</taxon>
        <taxon>Sphingobacteriia</taxon>
        <taxon>Sphingobacteriales</taxon>
        <taxon>Sphingobacteriaceae</taxon>
        <taxon>Sphingobacterium</taxon>
    </lineage>
</organism>
<protein>
    <recommendedName>
        <fullName evidence="7">Gamma-glutamyl phosphate reductase</fullName>
        <shortName evidence="7">GPR</shortName>
        <ecNumber evidence="7">1.2.1.41</ecNumber>
    </recommendedName>
    <alternativeName>
        <fullName evidence="7">Glutamate-5-semialdehyde dehydrogenase</fullName>
    </alternativeName>
    <alternativeName>
        <fullName evidence="7">Glutamyl-gamma-semialdehyde dehydrogenase</fullName>
        <shortName evidence="7">GSA dehydrogenase</shortName>
    </alternativeName>
</protein>
<evidence type="ECO:0000256" key="5">
    <source>
        <dbReference type="ARBA" id="ARBA00023002"/>
    </source>
</evidence>
<dbReference type="UniPathway" id="UPA00098">
    <property type="reaction ID" value="UER00360"/>
</dbReference>